<gene>
    <name evidence="1" type="ORF">CEE37_11130</name>
</gene>
<protein>
    <submittedName>
        <fullName evidence="1">Uncharacterized protein</fullName>
    </submittedName>
</protein>
<organism evidence="1 2">
    <name type="scientific">candidate division LCP-89 bacterium B3_LCP</name>
    <dbReference type="NCBI Taxonomy" id="2012998"/>
    <lineage>
        <taxon>Bacteria</taxon>
        <taxon>Pseudomonadati</taxon>
        <taxon>Bacteria division LCP-89</taxon>
    </lineage>
</organism>
<sequence length="218" mass="24225">MYKLIKRRISIFFWKKRLTFSSLLAIIFLYMKESPMKTGCTLIITFLLILSSAGLCWSQTEGGVVDTGISDYLRSGSDGYLGVQTFGLLDPSRMTMSHSYSMSYLSSGGQGLAQGLFMETIGYRLSNPLTLILNLGYLHQPYSSFNQGDAWSGSGSFVGGAALTWKPAENMFLHFEVANYGRPSNYGYYPWWVTSPNANSPVTPVEQTQGFVTEVKTE</sequence>
<proteinExistence type="predicted"/>
<dbReference type="EMBL" id="NJBN01000007">
    <property type="protein sequence ID" value="TKJ39822.1"/>
    <property type="molecule type" value="Genomic_DNA"/>
</dbReference>
<dbReference type="Proteomes" id="UP000319619">
    <property type="component" value="Unassembled WGS sequence"/>
</dbReference>
<evidence type="ECO:0000313" key="1">
    <source>
        <dbReference type="EMBL" id="TKJ39822.1"/>
    </source>
</evidence>
<accession>A0A532UY44</accession>
<reference evidence="1 2" key="1">
    <citation type="submission" date="2017-06" db="EMBL/GenBank/DDBJ databases">
        <title>Novel microbial phyla capable of carbon fixation and sulfur reduction in deep-sea sediments.</title>
        <authorList>
            <person name="Huang J."/>
            <person name="Baker B."/>
            <person name="Wang Y."/>
        </authorList>
    </citation>
    <scope>NUCLEOTIDE SEQUENCE [LARGE SCALE GENOMIC DNA]</scope>
    <source>
        <strain evidence="1">B3_LCP</strain>
    </source>
</reference>
<dbReference type="AlphaFoldDB" id="A0A532UY44"/>
<comment type="caution">
    <text evidence="1">The sequence shown here is derived from an EMBL/GenBank/DDBJ whole genome shotgun (WGS) entry which is preliminary data.</text>
</comment>
<name>A0A532UY44_UNCL8</name>
<evidence type="ECO:0000313" key="2">
    <source>
        <dbReference type="Proteomes" id="UP000319619"/>
    </source>
</evidence>